<dbReference type="InterPro" id="IPR019019">
    <property type="entry name" value="H-type_lectin_domain"/>
</dbReference>
<dbReference type="EMBL" id="CAXITT010001044">
    <property type="protein sequence ID" value="CAL1547692.1"/>
    <property type="molecule type" value="Genomic_DNA"/>
</dbReference>
<dbReference type="SUPFAM" id="SSF141086">
    <property type="entry name" value="Agglutinin HPA-like"/>
    <property type="match status" value="1"/>
</dbReference>
<evidence type="ECO:0000313" key="3">
    <source>
        <dbReference type="EMBL" id="CAL1547692.1"/>
    </source>
</evidence>
<gene>
    <name evidence="3" type="ORF">GSLYS_00021009001</name>
</gene>
<feature type="coiled-coil region" evidence="1">
    <location>
        <begin position="191"/>
        <end position="225"/>
    </location>
</feature>
<dbReference type="Gene3D" id="2.60.40.2080">
    <property type="match status" value="1"/>
</dbReference>
<name>A0AAV2IPP1_LYMST</name>
<feature type="non-terminal residue" evidence="3">
    <location>
        <position position="1"/>
    </location>
</feature>
<dbReference type="GO" id="GO:0030246">
    <property type="term" value="F:carbohydrate binding"/>
    <property type="evidence" value="ECO:0007669"/>
    <property type="project" value="InterPro"/>
</dbReference>
<sequence length="305" mass="33759">LSIEATPSQIHPLLTKKLQLRCAVKNAGRLAETHNRSAKSSEVALSLISDLSGLANPNPSSLRHVSSDASFSKLLSIVVTRVNDVTGMTETVTSVTGCNVPKTEEKFNSTLEVEGSSEGSDREDELGYLLLTWDRPVDGHAGNFTCETNALNSDKHPVYLNVSLEITSGEPKIADLAKYIYAREKEILYLQSEMKKENVALRQEIVQLLSNTAHLETKLQRLKAQNIQTGNFSCTEETGRLIFPKSYTATPTVFVSITGLEFQSHFYRSSVQYQALVQEVNSDGFSYTCEKYDTVPTIKWLAIDS</sequence>
<evidence type="ECO:0000313" key="4">
    <source>
        <dbReference type="Proteomes" id="UP001497497"/>
    </source>
</evidence>
<accession>A0AAV2IPP1</accession>
<dbReference type="AlphaFoldDB" id="A0AAV2IPP1"/>
<comment type="caution">
    <text evidence="3">The sequence shown here is derived from an EMBL/GenBank/DDBJ whole genome shotgun (WGS) entry which is preliminary data.</text>
</comment>
<dbReference type="GO" id="GO:0007155">
    <property type="term" value="P:cell adhesion"/>
    <property type="evidence" value="ECO:0007669"/>
    <property type="project" value="InterPro"/>
</dbReference>
<feature type="domain" description="H-type lectin" evidence="2">
    <location>
        <begin position="242"/>
        <end position="302"/>
    </location>
</feature>
<dbReference type="Pfam" id="PF09458">
    <property type="entry name" value="H_lectin"/>
    <property type="match status" value="1"/>
</dbReference>
<protein>
    <recommendedName>
        <fullName evidence="2">H-type lectin domain-containing protein</fullName>
    </recommendedName>
</protein>
<dbReference type="InterPro" id="IPR037221">
    <property type="entry name" value="H-type_lectin_dom_sf"/>
</dbReference>
<proteinExistence type="predicted"/>
<keyword evidence="4" id="KW-1185">Reference proteome</keyword>
<organism evidence="3 4">
    <name type="scientific">Lymnaea stagnalis</name>
    <name type="common">Great pond snail</name>
    <name type="synonym">Helix stagnalis</name>
    <dbReference type="NCBI Taxonomy" id="6523"/>
    <lineage>
        <taxon>Eukaryota</taxon>
        <taxon>Metazoa</taxon>
        <taxon>Spiralia</taxon>
        <taxon>Lophotrochozoa</taxon>
        <taxon>Mollusca</taxon>
        <taxon>Gastropoda</taxon>
        <taxon>Heterobranchia</taxon>
        <taxon>Euthyneura</taxon>
        <taxon>Panpulmonata</taxon>
        <taxon>Hygrophila</taxon>
        <taxon>Lymnaeoidea</taxon>
        <taxon>Lymnaeidae</taxon>
        <taxon>Lymnaea</taxon>
    </lineage>
</organism>
<evidence type="ECO:0000256" key="1">
    <source>
        <dbReference type="SAM" id="Coils"/>
    </source>
</evidence>
<evidence type="ECO:0000259" key="2">
    <source>
        <dbReference type="Pfam" id="PF09458"/>
    </source>
</evidence>
<keyword evidence="1" id="KW-0175">Coiled coil</keyword>
<reference evidence="3 4" key="1">
    <citation type="submission" date="2024-04" db="EMBL/GenBank/DDBJ databases">
        <authorList>
            <consortium name="Genoscope - CEA"/>
            <person name="William W."/>
        </authorList>
    </citation>
    <scope>NUCLEOTIDE SEQUENCE [LARGE SCALE GENOMIC DNA]</scope>
</reference>
<dbReference type="Proteomes" id="UP001497497">
    <property type="component" value="Unassembled WGS sequence"/>
</dbReference>